<protein>
    <recommendedName>
        <fullName evidence="4">rhomboid protease</fullName>
        <ecNumber evidence="4">3.4.21.105</ecNumber>
    </recommendedName>
</protein>
<dbReference type="EC" id="3.4.21.105" evidence="4"/>
<dbReference type="InterPro" id="IPR051739">
    <property type="entry name" value="Rhomboid_IM_Serine_Proteases"/>
</dbReference>
<keyword evidence="7" id="KW-0378">Hydrolase</keyword>
<dbReference type="EMBL" id="BTSY01000003">
    <property type="protein sequence ID" value="GMT17273.1"/>
    <property type="molecule type" value="Genomic_DNA"/>
</dbReference>
<dbReference type="SUPFAM" id="SSF144091">
    <property type="entry name" value="Rhomboid-like"/>
    <property type="match status" value="1"/>
</dbReference>
<dbReference type="GO" id="GO:0005509">
    <property type="term" value="F:calcium ion binding"/>
    <property type="evidence" value="ECO:0007669"/>
    <property type="project" value="InterPro"/>
</dbReference>
<feature type="transmembrane region" description="Helical" evidence="14">
    <location>
        <begin position="207"/>
        <end position="226"/>
    </location>
</feature>
<dbReference type="PANTHER" id="PTHR45840:SF2">
    <property type="entry name" value="PROTEIN RHOMBOID-RELATED"/>
    <property type="match status" value="1"/>
</dbReference>
<feature type="transmembrane region" description="Helical" evidence="14">
    <location>
        <begin position="179"/>
        <end position="200"/>
    </location>
</feature>
<feature type="transmembrane region" description="Helical" evidence="14">
    <location>
        <begin position="324"/>
        <end position="346"/>
    </location>
</feature>
<feature type="transmembrane region" description="Helical" evidence="14">
    <location>
        <begin position="115"/>
        <end position="133"/>
    </location>
</feature>
<dbReference type="PIRSF" id="PIRSF037470">
    <property type="entry name" value="Rhomboid"/>
    <property type="match status" value="1"/>
</dbReference>
<dbReference type="InterPro" id="IPR022764">
    <property type="entry name" value="Peptidase_S54_rhomboid_dom"/>
</dbReference>
<dbReference type="PANTHER" id="PTHR45840">
    <property type="entry name" value="RHOMBOID-RELATED PROTEIN"/>
    <property type="match status" value="1"/>
</dbReference>
<dbReference type="PROSITE" id="PS50222">
    <property type="entry name" value="EF_HAND_2"/>
    <property type="match status" value="1"/>
</dbReference>
<dbReference type="FunFam" id="1.20.1540.10:FF:000007">
    <property type="entry name" value="Rhomboid like 2"/>
    <property type="match status" value="1"/>
</dbReference>
<keyword evidence="10 14" id="KW-0472">Membrane</keyword>
<dbReference type="AlphaFoldDB" id="A0AAV5VGC6"/>
<evidence type="ECO:0000256" key="1">
    <source>
        <dbReference type="ARBA" id="ARBA00000156"/>
    </source>
</evidence>
<feature type="transmembrane region" description="Helical" evidence="14">
    <location>
        <begin position="297"/>
        <end position="317"/>
    </location>
</feature>
<keyword evidence="9 14" id="KW-1133">Transmembrane helix</keyword>
<evidence type="ECO:0000256" key="14">
    <source>
        <dbReference type="SAM" id="Phobius"/>
    </source>
</evidence>
<feature type="transmembrane region" description="Helical" evidence="14">
    <location>
        <begin position="266"/>
        <end position="285"/>
    </location>
</feature>
<organism evidence="16 17">
    <name type="scientific">Pristionchus fissidentatus</name>
    <dbReference type="NCBI Taxonomy" id="1538716"/>
    <lineage>
        <taxon>Eukaryota</taxon>
        <taxon>Metazoa</taxon>
        <taxon>Ecdysozoa</taxon>
        <taxon>Nematoda</taxon>
        <taxon>Chromadorea</taxon>
        <taxon>Rhabditida</taxon>
        <taxon>Rhabditina</taxon>
        <taxon>Diplogasteromorpha</taxon>
        <taxon>Diplogasteroidea</taxon>
        <taxon>Neodiplogasteridae</taxon>
        <taxon>Pristionchus</taxon>
    </lineage>
</organism>
<feature type="non-terminal residue" evidence="16">
    <location>
        <position position="364"/>
    </location>
</feature>
<comment type="subcellular location">
    <subcellularLocation>
        <location evidence="2">Membrane</location>
        <topology evidence="2">Multi-pass membrane protein</topology>
    </subcellularLocation>
</comment>
<dbReference type="GO" id="GO:0004252">
    <property type="term" value="F:serine-type endopeptidase activity"/>
    <property type="evidence" value="ECO:0007669"/>
    <property type="project" value="UniProtKB-UniRule"/>
</dbReference>
<evidence type="ECO:0000256" key="10">
    <source>
        <dbReference type="ARBA" id="ARBA00023136"/>
    </source>
</evidence>
<evidence type="ECO:0000313" key="17">
    <source>
        <dbReference type="Proteomes" id="UP001432322"/>
    </source>
</evidence>
<evidence type="ECO:0000256" key="5">
    <source>
        <dbReference type="ARBA" id="ARBA00022670"/>
    </source>
</evidence>
<evidence type="ECO:0000256" key="11">
    <source>
        <dbReference type="PIRNR" id="PIRNR037470"/>
    </source>
</evidence>
<feature type="transmembrane region" description="Helical" evidence="14">
    <location>
        <begin position="232"/>
        <end position="254"/>
    </location>
</feature>
<dbReference type="Proteomes" id="UP001432322">
    <property type="component" value="Unassembled WGS sequence"/>
</dbReference>
<dbReference type="InterPro" id="IPR035952">
    <property type="entry name" value="Rhomboid-like_sf"/>
</dbReference>
<dbReference type="Gene3D" id="1.20.1540.10">
    <property type="entry name" value="Rhomboid-like"/>
    <property type="match status" value="1"/>
</dbReference>
<comment type="caution">
    <text evidence="16">The sequence shown here is derived from an EMBL/GenBank/DDBJ whole genome shotgun (WGS) entry which is preliminary data.</text>
</comment>
<feature type="non-terminal residue" evidence="16">
    <location>
        <position position="1"/>
    </location>
</feature>
<dbReference type="GO" id="GO:0006508">
    <property type="term" value="P:proteolysis"/>
    <property type="evidence" value="ECO:0007669"/>
    <property type="project" value="UniProtKB-KW"/>
</dbReference>
<evidence type="ECO:0000256" key="9">
    <source>
        <dbReference type="ARBA" id="ARBA00022989"/>
    </source>
</evidence>
<feature type="active site" description="Nucleophile" evidence="12">
    <location>
        <position position="238"/>
    </location>
</feature>
<accession>A0AAV5VGC6</accession>
<reference evidence="16" key="1">
    <citation type="submission" date="2023-10" db="EMBL/GenBank/DDBJ databases">
        <title>Genome assembly of Pristionchus species.</title>
        <authorList>
            <person name="Yoshida K."/>
            <person name="Sommer R.J."/>
        </authorList>
    </citation>
    <scope>NUCLEOTIDE SEQUENCE</scope>
    <source>
        <strain evidence="16">RS5133</strain>
    </source>
</reference>
<comment type="similarity">
    <text evidence="3 11">Belongs to the peptidase S54 family.</text>
</comment>
<keyword evidence="5" id="KW-0645">Protease</keyword>
<feature type="active site" evidence="12">
    <location>
        <position position="298"/>
    </location>
</feature>
<name>A0AAV5VGC6_9BILA</name>
<keyword evidence="8" id="KW-0720">Serine protease</keyword>
<dbReference type="InterPro" id="IPR011992">
    <property type="entry name" value="EF-hand-dom_pair"/>
</dbReference>
<evidence type="ECO:0000256" key="13">
    <source>
        <dbReference type="SAM" id="Coils"/>
    </source>
</evidence>
<dbReference type="Pfam" id="PF01694">
    <property type="entry name" value="Rhomboid"/>
    <property type="match status" value="1"/>
</dbReference>
<comment type="catalytic activity">
    <reaction evidence="1">
        <text>Cleaves type-1 transmembrane domains using a catalytic dyad composed of serine and histidine that are contributed by different transmembrane domains.</text>
        <dbReference type="EC" id="3.4.21.105"/>
    </reaction>
</comment>
<feature type="domain" description="EF-hand" evidence="15">
    <location>
        <begin position="42"/>
        <end position="77"/>
    </location>
</feature>
<keyword evidence="13" id="KW-0175">Coiled coil</keyword>
<evidence type="ECO:0000313" key="16">
    <source>
        <dbReference type="EMBL" id="GMT17273.1"/>
    </source>
</evidence>
<feature type="coiled-coil region" evidence="13">
    <location>
        <begin position="26"/>
        <end position="53"/>
    </location>
</feature>
<dbReference type="SUPFAM" id="SSF47473">
    <property type="entry name" value="EF-hand"/>
    <property type="match status" value="1"/>
</dbReference>
<dbReference type="InterPro" id="IPR017213">
    <property type="entry name" value="Peptidase_S54_rhomboid_met"/>
</dbReference>
<evidence type="ECO:0000256" key="8">
    <source>
        <dbReference type="ARBA" id="ARBA00022825"/>
    </source>
</evidence>
<evidence type="ECO:0000256" key="4">
    <source>
        <dbReference type="ARBA" id="ARBA00013039"/>
    </source>
</evidence>
<proteinExistence type="inferred from homology"/>
<dbReference type="Gene3D" id="1.10.238.10">
    <property type="entry name" value="EF-hand"/>
    <property type="match status" value="1"/>
</dbReference>
<keyword evidence="6 14" id="KW-0812">Transmembrane</keyword>
<gene>
    <name evidence="16" type="ORF">PFISCL1PPCAC_8570</name>
</gene>
<evidence type="ECO:0000256" key="2">
    <source>
        <dbReference type="ARBA" id="ARBA00004141"/>
    </source>
</evidence>
<keyword evidence="17" id="KW-1185">Reference proteome</keyword>
<dbReference type="GO" id="GO:0016020">
    <property type="term" value="C:membrane"/>
    <property type="evidence" value="ECO:0007669"/>
    <property type="project" value="UniProtKB-SubCell"/>
</dbReference>
<evidence type="ECO:0000259" key="15">
    <source>
        <dbReference type="PROSITE" id="PS50222"/>
    </source>
</evidence>
<evidence type="ECO:0000256" key="6">
    <source>
        <dbReference type="ARBA" id="ARBA00022692"/>
    </source>
</evidence>
<evidence type="ECO:0000256" key="3">
    <source>
        <dbReference type="ARBA" id="ARBA00009045"/>
    </source>
</evidence>
<evidence type="ECO:0000256" key="12">
    <source>
        <dbReference type="PIRSR" id="PIRSR037470-50"/>
    </source>
</evidence>
<evidence type="ECO:0000256" key="7">
    <source>
        <dbReference type="ARBA" id="ARBA00022801"/>
    </source>
</evidence>
<dbReference type="InterPro" id="IPR002048">
    <property type="entry name" value="EF_hand_dom"/>
</dbReference>
<sequence>FGDGKHRAKAYEQFQLLAGDDVVIPLADLNEKLKKQRSTLEMTNAQIEEFLKRADRNNDAMIDFREFESLMASPLAQSNKMQKTMRYLADGVIANNQRLEVHSYLDEYNCFPPPVFILLASIVQIAIFFYYYIDDPNRHDIMTHCAGCFQKVNGRLEVGPLLFIPKLRAEVWRFWTYQFLHAGITHLAGNIIMQCVVGFPLEIVHKVWRIGPLYTMAVISGALLQYCLDPSTSLVGCSGGVYALITAHLANVFLNWAEMPFRWVRLGIVGVYMSFDIGSTVYRRIYVGECDQISHAAHIGGAITGFCFGIVILHNMVKHRWEQVVRIICIVGYIVFFIAMVVFTIVQSPTASPIWDPKKCGSNL</sequence>